<feature type="compositionally biased region" description="Basic and acidic residues" evidence="1">
    <location>
        <begin position="66"/>
        <end position="80"/>
    </location>
</feature>
<dbReference type="GO" id="GO:0001164">
    <property type="term" value="F:RNA polymerase I core promoter sequence-specific DNA binding"/>
    <property type="evidence" value="ECO:0007669"/>
    <property type="project" value="TreeGrafter"/>
</dbReference>
<dbReference type="PANTHER" id="PTHR28244">
    <property type="entry name" value="RNA POLYMERASE I-SPECIFIC TRANSCRIPTION INITIATION FACTOR RRN11"/>
    <property type="match status" value="1"/>
</dbReference>
<protein>
    <recommendedName>
        <fullName evidence="2">Extracellular mutant protein 11 C-terminal domain-containing protein</fullName>
    </recommendedName>
</protein>
<evidence type="ECO:0000259" key="2">
    <source>
        <dbReference type="Pfam" id="PF15463"/>
    </source>
</evidence>
<sequence>MPGMQSFVHGQNEKIPATSNGQKHAKSNGHRHMTEEQRRSIAENIYIPTGGRERTSTPGLQAPQPRRADHSRDNHNHDDFGTELNTSNSGGSFDHKHDRKQPIHVTSSSPNLPEDDESEDADGSADDDAERKAVEDHQRARHVEIAFQSSGQSVHQRIDRNMERTHTPDSYPRTTEDGSRTSSRGDNRPSTGHAPHALARETLPHEFLGPAQVFKVEPSPLEELDLMSNKSTGAPSGVNDRSLLSARMDTRSIKALRGIHRTEPNPHEEDSQMAPPPMRPALQTHKTAQQESQAQVTSIYIQQQKLKAAQADSQPREGAFPTVQTGGQIDTITSRSKMGPPPTPGPTPTTKQNTQPNHPKKTSTLADTSSQDSASSPESSNELDYSPAELKEMDFSTLQSEAFDRPVAQPGSSIPFTESTEKLNEALAQACYKGDDHQQLVLLQSLSLDKWEEAGQWIIARQAELLTKMTKLRREKRAQALEFEKEILARHEVVGKRKALLDEKIAGVKKAGIAVLAVGTPKKNKTNGLSVRRKDGADGQVGSEPAEVQDGDGS</sequence>
<proteinExistence type="predicted"/>
<dbReference type="GO" id="GO:0042790">
    <property type="term" value="P:nucleolar large rRNA transcription by RNA polymerase I"/>
    <property type="evidence" value="ECO:0007669"/>
    <property type="project" value="TreeGrafter"/>
</dbReference>
<feature type="compositionally biased region" description="Acidic residues" evidence="1">
    <location>
        <begin position="113"/>
        <end position="128"/>
    </location>
</feature>
<evidence type="ECO:0000256" key="1">
    <source>
        <dbReference type="SAM" id="MobiDB-lite"/>
    </source>
</evidence>
<dbReference type="PANTHER" id="PTHR28244:SF3">
    <property type="entry name" value="EXTRACELLULAR MUTANT PROTEIN 11 C-TERMINAL DOMAIN-CONTAINING PROTEIN"/>
    <property type="match status" value="1"/>
</dbReference>
<dbReference type="InterPro" id="IPR029178">
    <property type="entry name" value="Ecm11_C"/>
</dbReference>
<dbReference type="InterPro" id="IPR053029">
    <property type="entry name" value="RNA_pol_I-specific_init_factor"/>
</dbReference>
<dbReference type="EMBL" id="PTQR01000039">
    <property type="protein sequence ID" value="TKX24714.1"/>
    <property type="molecule type" value="Genomic_DNA"/>
</dbReference>
<feature type="compositionally biased region" description="Basic and acidic residues" evidence="1">
    <location>
        <begin position="32"/>
        <end position="41"/>
    </location>
</feature>
<reference evidence="3 4" key="1">
    <citation type="submission" date="2018-02" db="EMBL/GenBank/DDBJ databases">
        <title>Draft genome sequences of Elsinoe sp., causing black scab on jojoba.</title>
        <authorList>
            <person name="Stodart B."/>
            <person name="Jeffress S."/>
            <person name="Ash G."/>
            <person name="Arun Chinnappa K."/>
        </authorList>
    </citation>
    <scope>NUCLEOTIDE SEQUENCE [LARGE SCALE GENOMIC DNA]</scope>
    <source>
        <strain evidence="3 4">Hillstone_2</strain>
    </source>
</reference>
<feature type="region of interest" description="Disordered" evidence="1">
    <location>
        <begin position="255"/>
        <end position="384"/>
    </location>
</feature>
<feature type="compositionally biased region" description="Polar residues" evidence="1">
    <location>
        <begin position="322"/>
        <end position="336"/>
    </location>
</feature>
<evidence type="ECO:0000313" key="4">
    <source>
        <dbReference type="Proteomes" id="UP000308133"/>
    </source>
</evidence>
<dbReference type="Pfam" id="PF15463">
    <property type="entry name" value="ECM11"/>
    <property type="match status" value="1"/>
</dbReference>
<dbReference type="Proteomes" id="UP000308133">
    <property type="component" value="Unassembled WGS sequence"/>
</dbReference>
<gene>
    <name evidence="3" type="ORF">C1H76_3324</name>
</gene>
<feature type="compositionally biased region" description="Polar residues" evidence="1">
    <location>
        <begin position="284"/>
        <end position="305"/>
    </location>
</feature>
<dbReference type="GO" id="GO:0017025">
    <property type="term" value="F:TBP-class protein binding"/>
    <property type="evidence" value="ECO:0007669"/>
    <property type="project" value="TreeGrafter"/>
</dbReference>
<feature type="compositionally biased region" description="Basic and acidic residues" evidence="1">
    <location>
        <begin position="174"/>
        <end position="187"/>
    </location>
</feature>
<feature type="region of interest" description="Disordered" evidence="1">
    <location>
        <begin position="522"/>
        <end position="554"/>
    </location>
</feature>
<feature type="domain" description="Extracellular mutant protein 11 C-terminal" evidence="2">
    <location>
        <begin position="384"/>
        <end position="516"/>
    </location>
</feature>
<comment type="caution">
    <text evidence="3">The sequence shown here is derived from an EMBL/GenBank/DDBJ whole genome shotgun (WGS) entry which is preliminary data.</text>
</comment>
<feature type="compositionally biased region" description="Basic and acidic residues" evidence="1">
    <location>
        <begin position="129"/>
        <end position="144"/>
    </location>
</feature>
<organism evidence="3 4">
    <name type="scientific">Elsinoe australis</name>
    <dbReference type="NCBI Taxonomy" id="40998"/>
    <lineage>
        <taxon>Eukaryota</taxon>
        <taxon>Fungi</taxon>
        <taxon>Dikarya</taxon>
        <taxon>Ascomycota</taxon>
        <taxon>Pezizomycotina</taxon>
        <taxon>Dothideomycetes</taxon>
        <taxon>Dothideomycetidae</taxon>
        <taxon>Myriangiales</taxon>
        <taxon>Elsinoaceae</taxon>
        <taxon>Elsinoe</taxon>
    </lineage>
</organism>
<feature type="compositionally biased region" description="Basic and acidic residues" evidence="1">
    <location>
        <begin position="260"/>
        <end position="270"/>
    </location>
</feature>
<feature type="compositionally biased region" description="Basic and acidic residues" evidence="1">
    <location>
        <begin position="156"/>
        <end position="167"/>
    </location>
</feature>
<accession>A0A4U7B940</accession>
<dbReference type="GO" id="GO:0070860">
    <property type="term" value="C:RNA polymerase I core factor complex"/>
    <property type="evidence" value="ECO:0007669"/>
    <property type="project" value="TreeGrafter"/>
</dbReference>
<name>A0A4U7B940_9PEZI</name>
<feature type="region of interest" description="Disordered" evidence="1">
    <location>
        <begin position="1"/>
        <end position="211"/>
    </location>
</feature>
<evidence type="ECO:0000313" key="3">
    <source>
        <dbReference type="EMBL" id="TKX24714.1"/>
    </source>
</evidence>
<dbReference type="AlphaFoldDB" id="A0A4U7B940"/>
<feature type="compositionally biased region" description="Low complexity" evidence="1">
    <location>
        <begin position="348"/>
        <end position="383"/>
    </location>
</feature>